<evidence type="ECO:0000256" key="9">
    <source>
        <dbReference type="ARBA" id="ARBA00049985"/>
    </source>
</evidence>
<protein>
    <submittedName>
        <fullName evidence="11">Oleandomycin transport system ATP-binding protein</fullName>
    </submittedName>
</protein>
<dbReference type="InterPro" id="IPR017871">
    <property type="entry name" value="ABC_transporter-like_CS"/>
</dbReference>
<keyword evidence="4" id="KW-0547">Nucleotide-binding</keyword>
<dbReference type="GO" id="GO:0043215">
    <property type="term" value="P:daunorubicin transport"/>
    <property type="evidence" value="ECO:0007669"/>
    <property type="project" value="InterPro"/>
</dbReference>
<dbReference type="Pfam" id="PF00005">
    <property type="entry name" value="ABC_tran"/>
    <property type="match status" value="1"/>
</dbReference>
<accession>A0A2T0UW21</accession>
<sequence>MRTLLKEDDVSHSTDYAIETEGITKHFGDLVAVDHIDLNARTGTVLGVLGPNGAGKTTMVRMLATLSQPTAGTGRVGGYDIIEHAPEVRSLIGLTGQFAGIDELLTGEENLRFIGRLLGMHTRDAKARARELLAQFNLADAADKPAKAYSGGMRRRLDLAASLVGRPKILFLDEPTTGLDPRARGELWGLVRDLVADGTTVLLTTQYLEEADQLAHEIAVIDHGRVIATGTPTQLKAKIGGQTLRIQPEDHGQLDALRSLVAERFPDLEPMVEAGAITIGVNDDGVMPTLAADLRDRGIALTEFHLGLSSLDEVFLTLTGRRTEEDADDSEEEAK</sequence>
<dbReference type="Proteomes" id="UP000238176">
    <property type="component" value="Unassembled WGS sequence"/>
</dbReference>
<dbReference type="AlphaFoldDB" id="A0A2T0UW21"/>
<reference evidence="11 12" key="1">
    <citation type="submission" date="2018-03" db="EMBL/GenBank/DDBJ databases">
        <title>Genomic Encyclopedia of Type Strains, Phase III (KMG-III): the genomes of soil and plant-associated and newly described type strains.</title>
        <authorList>
            <person name="Whitman W."/>
        </authorList>
    </citation>
    <scope>NUCLEOTIDE SEQUENCE [LARGE SCALE GENOMIC DNA]</scope>
    <source>
        <strain evidence="11 12">CGMCC 4.7067</strain>
    </source>
</reference>
<keyword evidence="3" id="KW-1003">Cell membrane</keyword>
<comment type="caution">
    <text evidence="11">The sequence shown here is derived from an EMBL/GenBank/DDBJ whole genome shotgun (WGS) entry which is preliminary data.</text>
</comment>
<dbReference type="SUPFAM" id="SSF52540">
    <property type="entry name" value="P-loop containing nucleoside triphosphate hydrolases"/>
    <property type="match status" value="1"/>
</dbReference>
<dbReference type="GO" id="GO:0016887">
    <property type="term" value="F:ATP hydrolysis activity"/>
    <property type="evidence" value="ECO:0007669"/>
    <property type="project" value="InterPro"/>
</dbReference>
<dbReference type="InterPro" id="IPR027417">
    <property type="entry name" value="P-loop_NTPase"/>
</dbReference>
<evidence type="ECO:0000313" key="11">
    <source>
        <dbReference type="EMBL" id="PRY62135.1"/>
    </source>
</evidence>
<dbReference type="PANTHER" id="PTHR42711:SF19">
    <property type="entry name" value="DOXORUBICIN RESISTANCE ATP-BINDING PROTEIN DRRA"/>
    <property type="match status" value="1"/>
</dbReference>
<dbReference type="EMBL" id="PVTJ01000001">
    <property type="protein sequence ID" value="PRY62135.1"/>
    <property type="molecule type" value="Genomic_DNA"/>
</dbReference>
<dbReference type="NCBIfam" id="TIGR01188">
    <property type="entry name" value="drrA"/>
    <property type="match status" value="1"/>
</dbReference>
<dbReference type="GO" id="GO:0005886">
    <property type="term" value="C:plasma membrane"/>
    <property type="evidence" value="ECO:0007669"/>
    <property type="project" value="UniProtKB-SubCell"/>
</dbReference>
<comment type="subcellular location">
    <subcellularLocation>
        <location evidence="1">Cell membrane</location>
        <topology evidence="1">Peripheral membrane protein</topology>
        <orientation evidence="1">Cytoplasmic side</orientation>
    </subcellularLocation>
</comment>
<evidence type="ECO:0000256" key="7">
    <source>
        <dbReference type="ARBA" id="ARBA00023136"/>
    </source>
</evidence>
<organism evidence="11 12">
    <name type="scientific">Glycomyces artemisiae</name>
    <dbReference type="NCBI Taxonomy" id="1076443"/>
    <lineage>
        <taxon>Bacteria</taxon>
        <taxon>Bacillati</taxon>
        <taxon>Actinomycetota</taxon>
        <taxon>Actinomycetes</taxon>
        <taxon>Glycomycetales</taxon>
        <taxon>Glycomycetaceae</taxon>
        <taxon>Glycomyces</taxon>
    </lineage>
</organism>
<evidence type="ECO:0000256" key="2">
    <source>
        <dbReference type="ARBA" id="ARBA00022448"/>
    </source>
</evidence>
<dbReference type="FunFam" id="3.40.50.300:FF:000589">
    <property type="entry name" value="ABC transporter, ATP-binding subunit"/>
    <property type="match status" value="1"/>
</dbReference>
<evidence type="ECO:0000256" key="4">
    <source>
        <dbReference type="ARBA" id="ARBA00022741"/>
    </source>
</evidence>
<proteinExistence type="inferred from homology"/>
<evidence type="ECO:0000313" key="12">
    <source>
        <dbReference type="Proteomes" id="UP000238176"/>
    </source>
</evidence>
<dbReference type="InterPro" id="IPR003593">
    <property type="entry name" value="AAA+_ATPase"/>
</dbReference>
<dbReference type="SMART" id="SM00382">
    <property type="entry name" value="AAA"/>
    <property type="match status" value="1"/>
</dbReference>
<evidence type="ECO:0000256" key="3">
    <source>
        <dbReference type="ARBA" id="ARBA00022475"/>
    </source>
</evidence>
<dbReference type="InterPro" id="IPR003439">
    <property type="entry name" value="ABC_transporter-like_ATP-bd"/>
</dbReference>
<evidence type="ECO:0000256" key="6">
    <source>
        <dbReference type="ARBA" id="ARBA00022967"/>
    </source>
</evidence>
<gene>
    <name evidence="11" type="ORF">B0I28_101462</name>
</gene>
<comment type="similarity">
    <text evidence="9">Belongs to the ABC transporter superfamily. Drug exporter-1 (DrugE1) (TC 3.A.1.105) family.</text>
</comment>
<dbReference type="InterPro" id="IPR005894">
    <property type="entry name" value="DrrA"/>
</dbReference>
<keyword evidence="8" id="KW-0046">Antibiotic resistance</keyword>
<dbReference type="PANTHER" id="PTHR42711">
    <property type="entry name" value="ABC TRANSPORTER ATP-BINDING PROTEIN"/>
    <property type="match status" value="1"/>
</dbReference>
<dbReference type="Gene3D" id="3.40.50.300">
    <property type="entry name" value="P-loop containing nucleotide triphosphate hydrolases"/>
    <property type="match status" value="1"/>
</dbReference>
<evidence type="ECO:0000256" key="5">
    <source>
        <dbReference type="ARBA" id="ARBA00022840"/>
    </source>
</evidence>
<dbReference type="OrthoDB" id="9804819at2"/>
<dbReference type="InterPro" id="IPR025302">
    <property type="entry name" value="DrrA1/2-like_C"/>
</dbReference>
<dbReference type="RefSeq" id="WP_106362183.1">
    <property type="nucleotide sequence ID" value="NZ_PVTJ01000001.1"/>
</dbReference>
<dbReference type="PROSITE" id="PS00211">
    <property type="entry name" value="ABC_TRANSPORTER_1"/>
    <property type="match status" value="1"/>
</dbReference>
<keyword evidence="2" id="KW-0813">Transport</keyword>
<evidence type="ECO:0000256" key="8">
    <source>
        <dbReference type="ARBA" id="ARBA00023251"/>
    </source>
</evidence>
<dbReference type="GO" id="GO:1900753">
    <property type="term" value="P:doxorubicin transport"/>
    <property type="evidence" value="ECO:0007669"/>
    <property type="project" value="InterPro"/>
</dbReference>
<dbReference type="GO" id="GO:0046677">
    <property type="term" value="P:response to antibiotic"/>
    <property type="evidence" value="ECO:0007669"/>
    <property type="project" value="UniProtKB-KW"/>
</dbReference>
<dbReference type="GO" id="GO:0005524">
    <property type="term" value="F:ATP binding"/>
    <property type="evidence" value="ECO:0007669"/>
    <property type="project" value="UniProtKB-KW"/>
</dbReference>
<keyword evidence="12" id="KW-1185">Reference proteome</keyword>
<feature type="domain" description="ABC transporter" evidence="10">
    <location>
        <begin position="18"/>
        <end position="248"/>
    </location>
</feature>
<evidence type="ECO:0000259" key="10">
    <source>
        <dbReference type="PROSITE" id="PS50893"/>
    </source>
</evidence>
<keyword evidence="5 11" id="KW-0067">ATP-binding</keyword>
<evidence type="ECO:0000256" key="1">
    <source>
        <dbReference type="ARBA" id="ARBA00004413"/>
    </source>
</evidence>
<keyword evidence="7" id="KW-0472">Membrane</keyword>
<dbReference type="Pfam" id="PF13732">
    <property type="entry name" value="DrrA1-3_C"/>
    <property type="match status" value="1"/>
</dbReference>
<dbReference type="PROSITE" id="PS50893">
    <property type="entry name" value="ABC_TRANSPORTER_2"/>
    <property type="match status" value="1"/>
</dbReference>
<dbReference type="InterPro" id="IPR050763">
    <property type="entry name" value="ABC_transporter_ATP-binding"/>
</dbReference>
<name>A0A2T0UW21_9ACTN</name>
<keyword evidence="6" id="KW-1278">Translocase</keyword>